<reference evidence="1 2" key="1">
    <citation type="journal article" date="2018" name="Sci. Rep.">
        <title>Genomic signatures of local adaptation to the degree of environmental predictability in rotifers.</title>
        <authorList>
            <person name="Franch-Gras L."/>
            <person name="Hahn C."/>
            <person name="Garcia-Roger E.M."/>
            <person name="Carmona M.J."/>
            <person name="Serra M."/>
            <person name="Gomez A."/>
        </authorList>
    </citation>
    <scope>NUCLEOTIDE SEQUENCE [LARGE SCALE GENOMIC DNA]</scope>
    <source>
        <strain evidence="1">HYR1</strain>
    </source>
</reference>
<dbReference type="EMBL" id="REGN01007293">
    <property type="protein sequence ID" value="RNA06767.1"/>
    <property type="molecule type" value="Genomic_DNA"/>
</dbReference>
<organism evidence="1 2">
    <name type="scientific">Brachionus plicatilis</name>
    <name type="common">Marine rotifer</name>
    <name type="synonym">Brachionus muelleri</name>
    <dbReference type="NCBI Taxonomy" id="10195"/>
    <lineage>
        <taxon>Eukaryota</taxon>
        <taxon>Metazoa</taxon>
        <taxon>Spiralia</taxon>
        <taxon>Gnathifera</taxon>
        <taxon>Rotifera</taxon>
        <taxon>Eurotatoria</taxon>
        <taxon>Monogononta</taxon>
        <taxon>Pseudotrocha</taxon>
        <taxon>Ploima</taxon>
        <taxon>Brachionidae</taxon>
        <taxon>Brachionus</taxon>
    </lineage>
</organism>
<dbReference type="Proteomes" id="UP000276133">
    <property type="component" value="Unassembled WGS sequence"/>
</dbReference>
<dbReference type="AlphaFoldDB" id="A0A3M7Q5S0"/>
<keyword evidence="2" id="KW-1185">Reference proteome</keyword>
<gene>
    <name evidence="1" type="ORF">BpHYR1_048606</name>
</gene>
<accession>A0A3M7Q5S0</accession>
<evidence type="ECO:0000313" key="2">
    <source>
        <dbReference type="Proteomes" id="UP000276133"/>
    </source>
</evidence>
<proteinExistence type="predicted"/>
<evidence type="ECO:0000313" key="1">
    <source>
        <dbReference type="EMBL" id="RNA06767.1"/>
    </source>
</evidence>
<name>A0A3M7Q5S0_BRAPC</name>
<sequence>MIDKLAITNSLNEQFNSVFVKDIENDEMPDFQSIFVNERSFLLKKFSVKFADDTTISRYKLTLFFVNFCQSSFKFGLKNFNDVNNFLEKYGLYAFKRRFLERMNSANLIQPMAKTNSGEKTSGFFYSRLINSFVIKRSKLKFATFKLSIYNNINLIFIDFC</sequence>
<comment type="caution">
    <text evidence="1">The sequence shown here is derived from an EMBL/GenBank/DDBJ whole genome shotgun (WGS) entry which is preliminary data.</text>
</comment>
<protein>
    <submittedName>
        <fullName evidence="1">Uncharacterized protein</fullName>
    </submittedName>
</protein>